<dbReference type="Pfam" id="PF00144">
    <property type="entry name" value="Beta-lactamase"/>
    <property type="match status" value="1"/>
</dbReference>
<feature type="domain" description="Beta-lactamase-related" evidence="1">
    <location>
        <begin position="12"/>
        <end position="326"/>
    </location>
</feature>
<reference evidence="3" key="1">
    <citation type="journal article" date="2019" name="Int. J. Syst. Evol. Microbiol.">
        <title>The Global Catalogue of Microorganisms (GCM) 10K type strain sequencing project: providing services to taxonomists for standard genome sequencing and annotation.</title>
        <authorList>
            <consortium name="The Broad Institute Genomics Platform"/>
            <consortium name="The Broad Institute Genome Sequencing Center for Infectious Disease"/>
            <person name="Wu L."/>
            <person name="Ma J."/>
        </authorList>
    </citation>
    <scope>NUCLEOTIDE SEQUENCE [LARGE SCALE GENOMIC DNA]</scope>
    <source>
        <strain evidence="3">CCUG 57263</strain>
    </source>
</reference>
<dbReference type="SUPFAM" id="SSF56601">
    <property type="entry name" value="beta-lactamase/transpeptidase-like"/>
    <property type="match status" value="1"/>
</dbReference>
<accession>A0ABW3DA01</accession>
<dbReference type="Gene3D" id="3.40.710.10">
    <property type="entry name" value="DD-peptidase/beta-lactamase superfamily"/>
    <property type="match status" value="1"/>
</dbReference>
<organism evidence="2 3">
    <name type="scientific">Paenibacillus residui</name>
    <dbReference type="NCBI Taxonomy" id="629724"/>
    <lineage>
        <taxon>Bacteria</taxon>
        <taxon>Bacillati</taxon>
        <taxon>Bacillota</taxon>
        <taxon>Bacilli</taxon>
        <taxon>Bacillales</taxon>
        <taxon>Paenibacillaceae</taxon>
        <taxon>Paenibacillus</taxon>
    </lineage>
</organism>
<dbReference type="GO" id="GO:0016787">
    <property type="term" value="F:hydrolase activity"/>
    <property type="evidence" value="ECO:0007669"/>
    <property type="project" value="UniProtKB-KW"/>
</dbReference>
<evidence type="ECO:0000313" key="2">
    <source>
        <dbReference type="EMBL" id="MFD0869376.1"/>
    </source>
</evidence>
<dbReference type="InterPro" id="IPR001466">
    <property type="entry name" value="Beta-lactam-related"/>
</dbReference>
<sequence>MKLELTPSLLDELTARAARKKNIHGAVICVEKGDDTLSLTSGAGNLRVDDLYFIASVTKLFITAVLLKLRADQLLRLDDPISRYLPTELIRGIHVWKGKDYSGEITVKQLMSNTSGIPDYFQGDVVSKLLRGEDLPWSLEKSLDTARQLKPKFIPGQQGKAHYSDTNYQLLGRLIETITGKSIRAVFQQFIFDELKLAKTYVFTDVKDTRPVPIYYKARPLHLPHYMASIAPDGGIVSTARDTMTFLRAFFNGRLFPREDLKELMSWNLLWGPGLFFYGVGLSRQPLSLKGFHKGLIGHWGQSGAFAFHDPEKDLYFTGTVNQFTAHNTAAMLMSKVIKLV</sequence>
<dbReference type="InterPro" id="IPR050789">
    <property type="entry name" value="Diverse_Enzym_Activities"/>
</dbReference>
<comment type="caution">
    <text evidence="2">The sequence shown here is derived from an EMBL/GenBank/DDBJ whole genome shotgun (WGS) entry which is preliminary data.</text>
</comment>
<dbReference type="EC" id="3.-.-.-" evidence="2"/>
<dbReference type="InterPro" id="IPR012338">
    <property type="entry name" value="Beta-lactam/transpept-like"/>
</dbReference>
<protein>
    <submittedName>
        <fullName evidence="2">Serine hydrolase domain-containing protein</fullName>
        <ecNumber evidence="2">3.-.-.-</ecNumber>
    </submittedName>
</protein>
<name>A0ABW3DA01_9BACL</name>
<evidence type="ECO:0000313" key="3">
    <source>
        <dbReference type="Proteomes" id="UP001597120"/>
    </source>
</evidence>
<dbReference type="RefSeq" id="WP_379287705.1">
    <property type="nucleotide sequence ID" value="NZ_JBHTIU010000028.1"/>
</dbReference>
<dbReference type="PANTHER" id="PTHR43283">
    <property type="entry name" value="BETA-LACTAMASE-RELATED"/>
    <property type="match status" value="1"/>
</dbReference>
<dbReference type="Proteomes" id="UP001597120">
    <property type="component" value="Unassembled WGS sequence"/>
</dbReference>
<dbReference type="PANTHER" id="PTHR43283:SF3">
    <property type="entry name" value="BETA-LACTAMASE FAMILY PROTEIN (AFU_ORTHOLOGUE AFUA_5G07500)"/>
    <property type="match status" value="1"/>
</dbReference>
<keyword evidence="2" id="KW-0378">Hydrolase</keyword>
<gene>
    <name evidence="2" type="ORF">ACFQ03_09445</name>
</gene>
<evidence type="ECO:0000259" key="1">
    <source>
        <dbReference type="Pfam" id="PF00144"/>
    </source>
</evidence>
<dbReference type="EMBL" id="JBHTIU010000028">
    <property type="protein sequence ID" value="MFD0869376.1"/>
    <property type="molecule type" value="Genomic_DNA"/>
</dbReference>
<keyword evidence="3" id="KW-1185">Reference proteome</keyword>
<proteinExistence type="predicted"/>